<name>A0A5A7Q0L2_STRAF</name>
<feature type="non-terminal residue" evidence="2">
    <location>
        <position position="1"/>
    </location>
</feature>
<organism evidence="2 3">
    <name type="scientific">Striga asiatica</name>
    <name type="common">Asiatic witchweed</name>
    <name type="synonym">Buchnera asiatica</name>
    <dbReference type="NCBI Taxonomy" id="4170"/>
    <lineage>
        <taxon>Eukaryota</taxon>
        <taxon>Viridiplantae</taxon>
        <taxon>Streptophyta</taxon>
        <taxon>Embryophyta</taxon>
        <taxon>Tracheophyta</taxon>
        <taxon>Spermatophyta</taxon>
        <taxon>Magnoliopsida</taxon>
        <taxon>eudicotyledons</taxon>
        <taxon>Gunneridae</taxon>
        <taxon>Pentapetalae</taxon>
        <taxon>asterids</taxon>
        <taxon>lamiids</taxon>
        <taxon>Lamiales</taxon>
        <taxon>Orobanchaceae</taxon>
        <taxon>Buchnereae</taxon>
        <taxon>Striga</taxon>
    </lineage>
</organism>
<dbReference type="Proteomes" id="UP000325081">
    <property type="component" value="Unassembled WGS sequence"/>
</dbReference>
<reference evidence="3" key="1">
    <citation type="journal article" date="2019" name="Curr. Biol.">
        <title>Genome Sequence of Striga asiatica Provides Insight into the Evolution of Plant Parasitism.</title>
        <authorList>
            <person name="Yoshida S."/>
            <person name="Kim S."/>
            <person name="Wafula E.K."/>
            <person name="Tanskanen J."/>
            <person name="Kim Y.M."/>
            <person name="Honaas L."/>
            <person name="Yang Z."/>
            <person name="Spallek T."/>
            <person name="Conn C.E."/>
            <person name="Ichihashi Y."/>
            <person name="Cheong K."/>
            <person name="Cui S."/>
            <person name="Der J.P."/>
            <person name="Gundlach H."/>
            <person name="Jiao Y."/>
            <person name="Hori C."/>
            <person name="Ishida J.K."/>
            <person name="Kasahara H."/>
            <person name="Kiba T."/>
            <person name="Kim M.S."/>
            <person name="Koo N."/>
            <person name="Laohavisit A."/>
            <person name="Lee Y.H."/>
            <person name="Lumba S."/>
            <person name="McCourt P."/>
            <person name="Mortimer J.C."/>
            <person name="Mutuku J.M."/>
            <person name="Nomura T."/>
            <person name="Sasaki-Sekimoto Y."/>
            <person name="Seto Y."/>
            <person name="Wang Y."/>
            <person name="Wakatake T."/>
            <person name="Sakakibara H."/>
            <person name="Demura T."/>
            <person name="Yamaguchi S."/>
            <person name="Yoneyama K."/>
            <person name="Manabe R.I."/>
            <person name="Nelson D.C."/>
            <person name="Schulman A.H."/>
            <person name="Timko M.P."/>
            <person name="dePamphilis C.W."/>
            <person name="Choi D."/>
            <person name="Shirasu K."/>
        </authorList>
    </citation>
    <scope>NUCLEOTIDE SEQUENCE [LARGE SCALE GENOMIC DNA]</scope>
    <source>
        <strain evidence="3">cv. UVA1</strain>
    </source>
</reference>
<evidence type="ECO:0000313" key="3">
    <source>
        <dbReference type="Proteomes" id="UP000325081"/>
    </source>
</evidence>
<dbReference type="AlphaFoldDB" id="A0A5A7Q0L2"/>
<comment type="caution">
    <text evidence="2">The sequence shown here is derived from an EMBL/GenBank/DDBJ whole genome shotgun (WGS) entry which is preliminary data.</text>
</comment>
<sequence length="116" mass="12894">GHLVHHLHSLINEPSPPKDIDKARITISTPHGVEKHTAFSHEARMATARQDSHKSDPIRSVARSYHPSKCLQGPHAEPVIGIRRYYRGPTDDVLCFKIVENNPSRGDVTTPVVHGD</sequence>
<evidence type="ECO:0000313" key="2">
    <source>
        <dbReference type="EMBL" id="GER38446.1"/>
    </source>
</evidence>
<feature type="region of interest" description="Disordered" evidence="1">
    <location>
        <begin position="33"/>
        <end position="59"/>
    </location>
</feature>
<keyword evidence="3" id="KW-1185">Reference proteome</keyword>
<gene>
    <name evidence="2" type="ORF">STAS_14976</name>
</gene>
<protein>
    <submittedName>
        <fullName evidence="2">Methylthioribulose-1-phosphate dehydratase</fullName>
    </submittedName>
</protein>
<dbReference type="EMBL" id="BKCP01005516">
    <property type="protein sequence ID" value="GER38446.1"/>
    <property type="molecule type" value="Genomic_DNA"/>
</dbReference>
<feature type="compositionally biased region" description="Basic and acidic residues" evidence="1">
    <location>
        <begin position="33"/>
        <end position="57"/>
    </location>
</feature>
<evidence type="ECO:0000256" key="1">
    <source>
        <dbReference type="SAM" id="MobiDB-lite"/>
    </source>
</evidence>
<accession>A0A5A7Q0L2</accession>
<proteinExistence type="predicted"/>